<proteinExistence type="inferred from homology"/>
<sequence length="366" mass="41489">MQAYILLEKALDERNATQTLLDGREKYRETYGHYADMDARHIWSQAGDARAALAPFRANKTVGLENYRWILYGDDDTVWFPENVLRLVNGLDHNMAFLLSDHMWFPEWKGRKDIFVHASRRAPRCLPCNYSDPLEDTGVGEQINAFRASKACPCTLDALCKGAPNPHIINSWDCRFSKFRPAWWYFVHGGAGAILSAGLMRRSTYVEIENKIWNQQWYASGDSAFTDAVWDKMRVLPTDPGPGYFREHLRLFDPGFKGHPQAKGGAQDTDTEDWGNDPPGLADRFELALKGQADAEMLEQLDWVVTSHIRSRYIGGDLNMEDVRAMAAIDPLLNGTAEALQPAAYVHIQMANLSARYVAQRTSKQQ</sequence>
<protein>
    <submittedName>
        <fullName evidence="7">Uncharacterized protein</fullName>
    </submittedName>
</protein>
<evidence type="ECO:0000256" key="1">
    <source>
        <dbReference type="ARBA" id="ARBA00004606"/>
    </source>
</evidence>
<comment type="subcellular location">
    <subcellularLocation>
        <location evidence="1">Membrane</location>
        <topology evidence="1">Single-pass type II membrane protein</topology>
    </subcellularLocation>
</comment>
<evidence type="ECO:0000313" key="8">
    <source>
        <dbReference type="Proteomes" id="UP001465755"/>
    </source>
</evidence>
<dbReference type="PANTHER" id="PTHR23033">
    <property type="entry name" value="BETA1,3-GALACTOSYLTRANSFERASE"/>
    <property type="match status" value="1"/>
</dbReference>
<comment type="similarity">
    <text evidence="2">Belongs to the glycosyltransferase 31 family. Beta3-Gal-T subfamily.</text>
</comment>
<keyword evidence="6" id="KW-0472">Membrane</keyword>
<dbReference type="GO" id="GO:0016020">
    <property type="term" value="C:membrane"/>
    <property type="evidence" value="ECO:0007669"/>
    <property type="project" value="UniProtKB-SubCell"/>
</dbReference>
<organism evidence="7 8">
    <name type="scientific">Symbiochloris irregularis</name>
    <dbReference type="NCBI Taxonomy" id="706552"/>
    <lineage>
        <taxon>Eukaryota</taxon>
        <taxon>Viridiplantae</taxon>
        <taxon>Chlorophyta</taxon>
        <taxon>core chlorophytes</taxon>
        <taxon>Trebouxiophyceae</taxon>
        <taxon>Trebouxiales</taxon>
        <taxon>Trebouxiaceae</taxon>
        <taxon>Symbiochloris</taxon>
    </lineage>
</organism>
<dbReference type="AlphaFoldDB" id="A0AAW1NVV7"/>
<evidence type="ECO:0000256" key="5">
    <source>
        <dbReference type="ARBA" id="ARBA00022989"/>
    </source>
</evidence>
<dbReference type="EMBL" id="JALJOQ010000088">
    <property type="protein sequence ID" value="KAK9799715.1"/>
    <property type="molecule type" value="Genomic_DNA"/>
</dbReference>
<evidence type="ECO:0000256" key="2">
    <source>
        <dbReference type="ARBA" id="ARBA00006462"/>
    </source>
</evidence>
<evidence type="ECO:0000256" key="3">
    <source>
        <dbReference type="ARBA" id="ARBA00022692"/>
    </source>
</evidence>
<dbReference type="Proteomes" id="UP001465755">
    <property type="component" value="Unassembled WGS sequence"/>
</dbReference>
<keyword evidence="4" id="KW-0735">Signal-anchor</keyword>
<accession>A0AAW1NVV7</accession>
<keyword evidence="3" id="KW-0812">Transmembrane</keyword>
<evidence type="ECO:0000313" key="7">
    <source>
        <dbReference type="EMBL" id="KAK9799715.1"/>
    </source>
</evidence>
<dbReference type="PANTHER" id="PTHR23033:SF50">
    <property type="entry name" value="HEXOSYLTRANSFERASE"/>
    <property type="match status" value="1"/>
</dbReference>
<comment type="caution">
    <text evidence="7">The sequence shown here is derived from an EMBL/GenBank/DDBJ whole genome shotgun (WGS) entry which is preliminary data.</text>
</comment>
<keyword evidence="5" id="KW-1133">Transmembrane helix</keyword>
<dbReference type="InterPro" id="IPR026050">
    <property type="entry name" value="C1GALT1/C1GALT1_chp1"/>
</dbReference>
<dbReference type="Gene3D" id="3.90.550.50">
    <property type="match status" value="1"/>
</dbReference>
<gene>
    <name evidence="7" type="ORF">WJX73_002679</name>
</gene>
<evidence type="ECO:0000256" key="4">
    <source>
        <dbReference type="ARBA" id="ARBA00022968"/>
    </source>
</evidence>
<evidence type="ECO:0000256" key="6">
    <source>
        <dbReference type="ARBA" id="ARBA00023136"/>
    </source>
</evidence>
<name>A0AAW1NVV7_9CHLO</name>
<reference evidence="7 8" key="1">
    <citation type="journal article" date="2024" name="Nat. Commun.">
        <title>Phylogenomics reveals the evolutionary origins of lichenization in chlorophyte algae.</title>
        <authorList>
            <person name="Puginier C."/>
            <person name="Libourel C."/>
            <person name="Otte J."/>
            <person name="Skaloud P."/>
            <person name="Haon M."/>
            <person name="Grisel S."/>
            <person name="Petersen M."/>
            <person name="Berrin J.G."/>
            <person name="Delaux P.M."/>
            <person name="Dal Grande F."/>
            <person name="Keller J."/>
        </authorList>
    </citation>
    <scope>NUCLEOTIDE SEQUENCE [LARGE SCALE GENOMIC DNA]</scope>
    <source>
        <strain evidence="7 8">SAG 2036</strain>
    </source>
</reference>
<keyword evidence="8" id="KW-1185">Reference proteome</keyword>